<dbReference type="Pfam" id="PF01613">
    <property type="entry name" value="Flavin_Reduct"/>
    <property type="match status" value="1"/>
</dbReference>
<accession>A0A549TEM3</accession>
<gene>
    <name evidence="4" type="ORF">FNA46_05345</name>
</gene>
<keyword evidence="5" id="KW-1185">Reference proteome</keyword>
<comment type="caution">
    <text evidence="4">The sequence shown here is derived from an EMBL/GenBank/DDBJ whole genome shotgun (WGS) entry which is preliminary data.</text>
</comment>
<keyword evidence="2" id="KW-0560">Oxidoreductase</keyword>
<evidence type="ECO:0000259" key="3">
    <source>
        <dbReference type="SMART" id="SM00903"/>
    </source>
</evidence>
<dbReference type="RefSeq" id="WP_143124080.1">
    <property type="nucleotide sequence ID" value="NZ_VJMG01000011.1"/>
</dbReference>
<dbReference type="PANTHER" id="PTHR30466">
    <property type="entry name" value="FLAVIN REDUCTASE"/>
    <property type="match status" value="1"/>
</dbReference>
<dbReference type="Gene3D" id="2.30.110.10">
    <property type="entry name" value="Electron Transport, Fmn-binding Protein, Chain A"/>
    <property type="match status" value="1"/>
</dbReference>
<dbReference type="SMART" id="SM00903">
    <property type="entry name" value="Flavin_Reduct"/>
    <property type="match status" value="1"/>
</dbReference>
<feature type="domain" description="Flavin reductase like" evidence="3">
    <location>
        <begin position="33"/>
        <end position="179"/>
    </location>
</feature>
<dbReference type="InterPro" id="IPR050268">
    <property type="entry name" value="NADH-dep_flavin_reductase"/>
</dbReference>
<dbReference type="PANTHER" id="PTHR30466:SF11">
    <property type="entry name" value="FLAVIN-DEPENDENT MONOOXYGENASE, REDUCTASE SUBUNIT HSAB"/>
    <property type="match status" value="1"/>
</dbReference>
<dbReference type="GO" id="GO:0042602">
    <property type="term" value="F:riboflavin reductase (NADPH) activity"/>
    <property type="evidence" value="ECO:0007669"/>
    <property type="project" value="TreeGrafter"/>
</dbReference>
<proteinExistence type="inferred from homology"/>
<dbReference type="InterPro" id="IPR002563">
    <property type="entry name" value="Flavin_Rdtase-like_dom"/>
</dbReference>
<evidence type="ECO:0000313" key="4">
    <source>
        <dbReference type="EMBL" id="TRL40735.1"/>
    </source>
</evidence>
<dbReference type="AlphaFoldDB" id="A0A549TEM3"/>
<evidence type="ECO:0000256" key="2">
    <source>
        <dbReference type="ARBA" id="ARBA00023002"/>
    </source>
</evidence>
<name>A0A549TEM3_9HYPH</name>
<comment type="similarity">
    <text evidence="1">Belongs to the non-flavoprotein flavin reductase family.</text>
</comment>
<evidence type="ECO:0000256" key="1">
    <source>
        <dbReference type="ARBA" id="ARBA00008898"/>
    </source>
</evidence>
<dbReference type="EMBL" id="VJMG01000011">
    <property type="protein sequence ID" value="TRL40735.1"/>
    <property type="molecule type" value="Genomic_DNA"/>
</dbReference>
<dbReference type="GO" id="GO:0010181">
    <property type="term" value="F:FMN binding"/>
    <property type="evidence" value="ECO:0007669"/>
    <property type="project" value="InterPro"/>
</dbReference>
<dbReference type="Proteomes" id="UP000316801">
    <property type="component" value="Unassembled WGS sequence"/>
</dbReference>
<reference evidence="4 5" key="1">
    <citation type="submission" date="2019-07" db="EMBL/GenBank/DDBJ databases">
        <title>Ln-dependent methylotrophs.</title>
        <authorList>
            <person name="Tani A."/>
        </authorList>
    </citation>
    <scope>NUCLEOTIDE SEQUENCE [LARGE SCALE GENOMIC DNA]</scope>
    <source>
        <strain evidence="4 5">SM12</strain>
    </source>
</reference>
<protein>
    <submittedName>
        <fullName evidence="4">Flavin reductase</fullName>
    </submittedName>
</protein>
<dbReference type="SUPFAM" id="SSF50475">
    <property type="entry name" value="FMN-binding split barrel"/>
    <property type="match status" value="1"/>
</dbReference>
<sequence length="183" mass="19138">MTKQFSPEVFETHAAKPVAAVRPGDAESLKAALRTLAGGVSIITTGSGQERTGATVTSATALSVDPPRMMVALNRSSSTWPILQKSGWFGVNIVGPGHEGLANQFAGVGGLKGADRYNGHEWTSLATGAPLLEDAIAGIDCLVEEAIERHSHVIVIGAVQGIRLIGEQSLVYQGGAYHRLSPR</sequence>
<dbReference type="InterPro" id="IPR012349">
    <property type="entry name" value="Split_barrel_FMN-bd"/>
</dbReference>
<organism evidence="4 5">
    <name type="scientific">Rhizobium straminoryzae</name>
    <dbReference type="NCBI Taxonomy" id="1387186"/>
    <lineage>
        <taxon>Bacteria</taxon>
        <taxon>Pseudomonadati</taxon>
        <taxon>Pseudomonadota</taxon>
        <taxon>Alphaproteobacteria</taxon>
        <taxon>Hyphomicrobiales</taxon>
        <taxon>Rhizobiaceae</taxon>
        <taxon>Rhizobium/Agrobacterium group</taxon>
        <taxon>Rhizobium</taxon>
    </lineage>
</organism>
<evidence type="ECO:0000313" key="5">
    <source>
        <dbReference type="Proteomes" id="UP000316801"/>
    </source>
</evidence>